<name>A0ACB9PF76_BAUVA</name>
<sequence>MAKACFAALLVSVLLLALFSSTSAMPPAKILTGVVSNVVSAIIKWLWSLKSPAKPVQSSRSMMKFESGYTVETIFDGSKLGIEPYSVEVSPNGEFLVLDSENSNMYKISGPMSRYSRPKLLAGSPEGYTGHIDGWPREARMNHPKGFTVDDRGNIYIADTMNMAIRKIGEEGVTTIAGGRWGQVGGHVDGPTEDAKFSNDFDVVYVASTCSLLVVDRGNLAIREIQLHHHDCTTYQYDNSFHLGIAVLVAATFFGYMLALLQRRVRAMFSSKDDPRTAIRKSAPVAVQQRPPKSVRPPLIPPEDEYEKPEGFFGSIGKLFLNSGSAMGEIFGGLFTSSKRKPLQYQFHQQYQQVTRHPNMWPMQESFVIPDEDEPPSIETRTPSDSYPFVTKDMERPQHFKQNRAFLSKWDNDHDQKQQQPQQQLQRKQQNQHQQVQHHQQHQLHTHYSSSPQAYYEQNRETNEIVFGAVQVQEQDGRREAMVIKAVDYGDPKYNHHNIRPRLNYMGYSSHAY</sequence>
<accession>A0ACB9PF76</accession>
<keyword evidence="2" id="KW-1185">Reference proteome</keyword>
<protein>
    <submittedName>
        <fullName evidence="1">Uncharacterized protein</fullName>
    </submittedName>
</protein>
<comment type="caution">
    <text evidence="1">The sequence shown here is derived from an EMBL/GenBank/DDBJ whole genome shotgun (WGS) entry which is preliminary data.</text>
</comment>
<organism evidence="1 2">
    <name type="scientific">Bauhinia variegata</name>
    <name type="common">Purple orchid tree</name>
    <name type="synonym">Phanera variegata</name>
    <dbReference type="NCBI Taxonomy" id="167791"/>
    <lineage>
        <taxon>Eukaryota</taxon>
        <taxon>Viridiplantae</taxon>
        <taxon>Streptophyta</taxon>
        <taxon>Embryophyta</taxon>
        <taxon>Tracheophyta</taxon>
        <taxon>Spermatophyta</taxon>
        <taxon>Magnoliopsida</taxon>
        <taxon>eudicotyledons</taxon>
        <taxon>Gunneridae</taxon>
        <taxon>Pentapetalae</taxon>
        <taxon>rosids</taxon>
        <taxon>fabids</taxon>
        <taxon>Fabales</taxon>
        <taxon>Fabaceae</taxon>
        <taxon>Cercidoideae</taxon>
        <taxon>Cercideae</taxon>
        <taxon>Bauhiniinae</taxon>
        <taxon>Bauhinia</taxon>
    </lineage>
</organism>
<proteinExistence type="predicted"/>
<dbReference type="EMBL" id="CM039429">
    <property type="protein sequence ID" value="KAI4347003.1"/>
    <property type="molecule type" value="Genomic_DNA"/>
</dbReference>
<evidence type="ECO:0000313" key="1">
    <source>
        <dbReference type="EMBL" id="KAI4347003.1"/>
    </source>
</evidence>
<gene>
    <name evidence="1" type="ORF">L6164_007856</name>
</gene>
<evidence type="ECO:0000313" key="2">
    <source>
        <dbReference type="Proteomes" id="UP000828941"/>
    </source>
</evidence>
<dbReference type="Proteomes" id="UP000828941">
    <property type="component" value="Chromosome 4"/>
</dbReference>
<reference evidence="1 2" key="1">
    <citation type="journal article" date="2022" name="DNA Res.">
        <title>Chromosomal-level genome assembly of the orchid tree Bauhinia variegata (Leguminosae; Cercidoideae) supports the allotetraploid origin hypothesis of Bauhinia.</title>
        <authorList>
            <person name="Zhong Y."/>
            <person name="Chen Y."/>
            <person name="Zheng D."/>
            <person name="Pang J."/>
            <person name="Liu Y."/>
            <person name="Luo S."/>
            <person name="Meng S."/>
            <person name="Qian L."/>
            <person name="Wei D."/>
            <person name="Dai S."/>
            <person name="Zhou R."/>
        </authorList>
    </citation>
    <scope>NUCLEOTIDE SEQUENCE [LARGE SCALE GENOMIC DNA]</scope>
    <source>
        <strain evidence="1">BV-YZ2020</strain>
    </source>
</reference>